<dbReference type="Proteomes" id="UP000192602">
    <property type="component" value="Unassembled WGS sequence"/>
</dbReference>
<dbReference type="RefSeq" id="WP_084276374.1">
    <property type="nucleotide sequence ID" value="NZ_AP026671.1"/>
</dbReference>
<reference evidence="4" key="1">
    <citation type="submission" date="2017-04" db="EMBL/GenBank/DDBJ databases">
        <authorList>
            <person name="Varghese N."/>
            <person name="Submissions S."/>
        </authorList>
    </citation>
    <scope>NUCLEOTIDE SEQUENCE [LARGE SCALE GENOMIC DNA]</scope>
    <source>
        <strain evidence="4">DSM 16512</strain>
    </source>
</reference>
<dbReference type="AlphaFoldDB" id="A0A1W1WUZ8"/>
<keyword evidence="4" id="KW-1185">Reference proteome</keyword>
<gene>
    <name evidence="3" type="ORF">SAMN05660197_1840</name>
</gene>
<dbReference type="STRING" id="1069081.SAMN05660197_1840"/>
<name>A0A1W1WUZ8_9BACT</name>
<feature type="region of interest" description="Disordered" evidence="1">
    <location>
        <begin position="43"/>
        <end position="112"/>
    </location>
</feature>
<feature type="signal peptide" evidence="2">
    <location>
        <begin position="1"/>
        <end position="20"/>
    </location>
</feature>
<dbReference type="OrthoDB" id="9768177at2"/>
<accession>A0A1W1WUZ8</accession>
<evidence type="ECO:0000313" key="4">
    <source>
        <dbReference type="Proteomes" id="UP000192602"/>
    </source>
</evidence>
<evidence type="ECO:0000313" key="3">
    <source>
        <dbReference type="EMBL" id="SMC10009.1"/>
    </source>
</evidence>
<keyword evidence="2" id="KW-0732">Signal</keyword>
<feature type="compositionally biased region" description="Basic and acidic residues" evidence="1">
    <location>
        <begin position="95"/>
        <end position="112"/>
    </location>
</feature>
<dbReference type="EMBL" id="FWWZ01000001">
    <property type="protein sequence ID" value="SMC10009.1"/>
    <property type="molecule type" value="Genomic_DNA"/>
</dbReference>
<sequence length="410" mass="46632">MKKGLYISLVVSSLITFAQADSIERFGGSWMGMSEAQEHVGMMEHSQKGQFSSSSASQSSQKPPHPGLAHEDEDMEDEAKDLYEQSTSSAMVQGDEDKGEKEHNSIHETKVDDYMSSFSFSSSNAAHEDEDMEDKAKGLYEHAKSNAMAHYNEEKEDAKEHQENWGQNFSHESENDENMSMHKGFNLVELVKEAKADEDQWPNEVSNMMHEVRKAIKFYKKENLFKEFNITNISELAKPQMVQKIQERIEEARQQREEEISQKLLQRKKAKVAGEFVHYGEGQYDWVFVTKSGNVWKLDGVDENGSFAYKRAEGVKATFDEDGKIVFDISIAQNGEITQQLSNKEFSGFVYAKYNDEEENGFDWIVVVDGKAYKLEGYDEESKSFIYTPVSKVNAKEQGDEVIILPGTNG</sequence>
<feature type="compositionally biased region" description="Low complexity" evidence="1">
    <location>
        <begin position="48"/>
        <end position="61"/>
    </location>
</feature>
<protein>
    <submittedName>
        <fullName evidence="3">Uncharacterized protein</fullName>
    </submittedName>
</protein>
<evidence type="ECO:0000256" key="2">
    <source>
        <dbReference type="SAM" id="SignalP"/>
    </source>
</evidence>
<evidence type="ECO:0000256" key="1">
    <source>
        <dbReference type="SAM" id="MobiDB-lite"/>
    </source>
</evidence>
<organism evidence="3 4">
    <name type="scientific">Nitratiruptor tergarcus DSM 16512</name>
    <dbReference type="NCBI Taxonomy" id="1069081"/>
    <lineage>
        <taxon>Bacteria</taxon>
        <taxon>Pseudomonadati</taxon>
        <taxon>Campylobacterota</taxon>
        <taxon>Epsilonproteobacteria</taxon>
        <taxon>Nautiliales</taxon>
        <taxon>Nitratiruptoraceae</taxon>
        <taxon>Nitratiruptor</taxon>
    </lineage>
</organism>
<proteinExistence type="predicted"/>
<feature type="chain" id="PRO_5013162064" evidence="2">
    <location>
        <begin position="21"/>
        <end position="410"/>
    </location>
</feature>